<dbReference type="EMBL" id="BARV01002157">
    <property type="protein sequence ID" value="GAH90154.1"/>
    <property type="molecule type" value="Genomic_DNA"/>
</dbReference>
<dbReference type="Pfam" id="PF08442">
    <property type="entry name" value="ATP-grasp_2"/>
    <property type="match status" value="1"/>
</dbReference>
<dbReference type="Gene3D" id="3.30.1490.20">
    <property type="entry name" value="ATP-grasp fold, A domain"/>
    <property type="match status" value="1"/>
</dbReference>
<gene>
    <name evidence="2" type="ORF">S06H3_05735</name>
</gene>
<dbReference type="AlphaFoldDB" id="X1KJ28"/>
<dbReference type="Gene3D" id="3.30.470.20">
    <property type="entry name" value="ATP-grasp fold, B domain"/>
    <property type="match status" value="1"/>
</dbReference>
<organism evidence="2">
    <name type="scientific">marine sediment metagenome</name>
    <dbReference type="NCBI Taxonomy" id="412755"/>
    <lineage>
        <taxon>unclassified sequences</taxon>
        <taxon>metagenomes</taxon>
        <taxon>ecological metagenomes</taxon>
    </lineage>
</organism>
<sequence length="42" mass="4514">MKIHEYQAKALLSQYGIPVPRGGVAYIPAEAKEIATELGDKG</sequence>
<protein>
    <recommendedName>
        <fullName evidence="1">ATP-grasp fold succinyl-CoA synthetase-type domain-containing protein</fullName>
    </recommendedName>
</protein>
<dbReference type="InterPro" id="IPR013650">
    <property type="entry name" value="ATP-grasp_succ-CoA_synth-type"/>
</dbReference>
<dbReference type="InterPro" id="IPR013815">
    <property type="entry name" value="ATP_grasp_subdomain_1"/>
</dbReference>
<proteinExistence type="predicted"/>
<accession>X1KJ28</accession>
<comment type="caution">
    <text evidence="2">The sequence shown here is derived from an EMBL/GenBank/DDBJ whole genome shotgun (WGS) entry which is preliminary data.</text>
</comment>
<evidence type="ECO:0000259" key="1">
    <source>
        <dbReference type="Pfam" id="PF08442"/>
    </source>
</evidence>
<feature type="domain" description="ATP-grasp fold succinyl-CoA synthetase-type" evidence="1">
    <location>
        <begin position="2"/>
        <end position="41"/>
    </location>
</feature>
<dbReference type="GO" id="GO:0005524">
    <property type="term" value="F:ATP binding"/>
    <property type="evidence" value="ECO:0007669"/>
    <property type="project" value="InterPro"/>
</dbReference>
<dbReference type="SUPFAM" id="SSF56059">
    <property type="entry name" value="Glutathione synthetase ATP-binding domain-like"/>
    <property type="match status" value="1"/>
</dbReference>
<evidence type="ECO:0000313" key="2">
    <source>
        <dbReference type="EMBL" id="GAH90154.1"/>
    </source>
</evidence>
<name>X1KJ28_9ZZZZ</name>
<reference evidence="2" key="1">
    <citation type="journal article" date="2014" name="Front. Microbiol.">
        <title>High frequency of phylogenetically diverse reductive dehalogenase-homologous genes in deep subseafloor sedimentary metagenomes.</title>
        <authorList>
            <person name="Kawai M."/>
            <person name="Futagami T."/>
            <person name="Toyoda A."/>
            <person name="Takaki Y."/>
            <person name="Nishi S."/>
            <person name="Hori S."/>
            <person name="Arai W."/>
            <person name="Tsubouchi T."/>
            <person name="Morono Y."/>
            <person name="Uchiyama I."/>
            <person name="Ito T."/>
            <person name="Fujiyama A."/>
            <person name="Inagaki F."/>
            <person name="Takami H."/>
        </authorList>
    </citation>
    <scope>NUCLEOTIDE SEQUENCE</scope>
    <source>
        <strain evidence="2">Expedition CK06-06</strain>
    </source>
</reference>